<dbReference type="Gene3D" id="3.40.50.970">
    <property type="match status" value="1"/>
</dbReference>
<dbReference type="EMBL" id="BMXI01000001">
    <property type="protein sequence ID" value="GHC40936.1"/>
    <property type="molecule type" value="Genomic_DNA"/>
</dbReference>
<dbReference type="Proteomes" id="UP000644507">
    <property type="component" value="Unassembled WGS sequence"/>
</dbReference>
<reference evidence="6" key="2">
    <citation type="submission" date="2020-09" db="EMBL/GenBank/DDBJ databases">
        <authorList>
            <person name="Sun Q."/>
            <person name="Kim S."/>
        </authorList>
    </citation>
    <scope>NUCLEOTIDE SEQUENCE</scope>
    <source>
        <strain evidence="6">KCTC 12988</strain>
    </source>
</reference>
<keyword evidence="7" id="KW-1185">Reference proteome</keyword>
<reference evidence="6" key="1">
    <citation type="journal article" date="2014" name="Int. J. Syst. Evol. Microbiol.">
        <title>Complete genome sequence of Corynebacterium casei LMG S-19264T (=DSM 44701T), isolated from a smear-ripened cheese.</title>
        <authorList>
            <consortium name="US DOE Joint Genome Institute (JGI-PGF)"/>
            <person name="Walter F."/>
            <person name="Albersmeier A."/>
            <person name="Kalinowski J."/>
            <person name="Ruckert C."/>
        </authorList>
    </citation>
    <scope>NUCLEOTIDE SEQUENCE</scope>
    <source>
        <strain evidence="6">KCTC 12988</strain>
    </source>
</reference>
<accession>A0A918TGT0</accession>
<keyword evidence="2" id="KW-0560">Oxidoreductase</keyword>
<dbReference type="Pfam" id="PF00676">
    <property type="entry name" value="E1_dh"/>
    <property type="match status" value="1"/>
</dbReference>
<dbReference type="GO" id="GO:0004739">
    <property type="term" value="F:pyruvate dehydrogenase (acetyl-transferring) activity"/>
    <property type="evidence" value="ECO:0007669"/>
    <property type="project" value="TreeGrafter"/>
</dbReference>
<evidence type="ECO:0000256" key="2">
    <source>
        <dbReference type="ARBA" id="ARBA00023002"/>
    </source>
</evidence>
<dbReference type="AlphaFoldDB" id="A0A918TGT0"/>
<protein>
    <submittedName>
        <fullName evidence="6">Pyruvate dehydrogenase</fullName>
    </submittedName>
</protein>
<sequence length="335" mass="35725">MALGEMSEELREAARRAARAMIEARVLEDKLRSLYKAGQIVGGVYLGRGQEALSGVLGTQLQQGTDVFAPLIRDQAGRTGFGEEILDVTRTYLGSVEGPMRGRDGNIHRGRPEMGMPAMISHLGAAVSVVTGMLLARRLKGRLDGVVGATCIGDGGTSTGAFHEGLNLAAVEQLPLVVVVANNQYAYSTPNTRQFRGDLFDRAAGYGIRGWKARGNSLMDCLDKVGGAVAAARAGEGPQLVVADLLRLGGHGEHDDGAYVADALKAGELGRDCLEVAKEELLEAGLVDESLWNQWEEKAREEVTAAVAQTQREAAPDARQEDWRAMKGLAPEGNF</sequence>
<comment type="caution">
    <text evidence="6">The sequence shown here is derived from an EMBL/GenBank/DDBJ whole genome shotgun (WGS) entry which is preliminary data.</text>
</comment>
<evidence type="ECO:0000256" key="4">
    <source>
        <dbReference type="SAM" id="Coils"/>
    </source>
</evidence>
<feature type="domain" description="Dehydrogenase E1 component" evidence="5">
    <location>
        <begin position="24"/>
        <end position="317"/>
    </location>
</feature>
<name>A0A918TGT0_9BACT</name>
<dbReference type="GO" id="GO:0006086">
    <property type="term" value="P:pyruvate decarboxylation to acetyl-CoA"/>
    <property type="evidence" value="ECO:0007669"/>
    <property type="project" value="TreeGrafter"/>
</dbReference>
<dbReference type="RefSeq" id="WP_308988682.1">
    <property type="nucleotide sequence ID" value="NZ_JARXIB010000015.1"/>
</dbReference>
<keyword evidence="6" id="KW-0670">Pyruvate</keyword>
<dbReference type="PANTHER" id="PTHR11516:SF60">
    <property type="entry name" value="PYRUVATE DEHYDROGENASE E1 COMPONENT SUBUNIT ALPHA"/>
    <property type="match status" value="1"/>
</dbReference>
<feature type="coiled-coil region" evidence="4">
    <location>
        <begin position="3"/>
        <end position="30"/>
    </location>
</feature>
<evidence type="ECO:0000256" key="1">
    <source>
        <dbReference type="ARBA" id="ARBA00001964"/>
    </source>
</evidence>
<dbReference type="PANTHER" id="PTHR11516">
    <property type="entry name" value="PYRUVATE DEHYDROGENASE E1 COMPONENT, ALPHA SUBUNIT BACTERIAL AND ORGANELLAR"/>
    <property type="match status" value="1"/>
</dbReference>
<evidence type="ECO:0000256" key="3">
    <source>
        <dbReference type="ARBA" id="ARBA00023052"/>
    </source>
</evidence>
<keyword evidence="3" id="KW-0786">Thiamine pyrophosphate</keyword>
<organism evidence="6 7">
    <name type="scientific">Roseibacillus persicicus</name>
    <dbReference type="NCBI Taxonomy" id="454148"/>
    <lineage>
        <taxon>Bacteria</taxon>
        <taxon>Pseudomonadati</taxon>
        <taxon>Verrucomicrobiota</taxon>
        <taxon>Verrucomicrobiia</taxon>
        <taxon>Verrucomicrobiales</taxon>
        <taxon>Verrucomicrobiaceae</taxon>
        <taxon>Roseibacillus</taxon>
    </lineage>
</organism>
<dbReference type="InterPro" id="IPR050642">
    <property type="entry name" value="PDH_E1_Alpha_Subunit"/>
</dbReference>
<keyword evidence="4" id="KW-0175">Coiled coil</keyword>
<evidence type="ECO:0000313" key="7">
    <source>
        <dbReference type="Proteomes" id="UP000644507"/>
    </source>
</evidence>
<comment type="cofactor">
    <cofactor evidence="1">
        <name>thiamine diphosphate</name>
        <dbReference type="ChEBI" id="CHEBI:58937"/>
    </cofactor>
</comment>
<evidence type="ECO:0000313" key="6">
    <source>
        <dbReference type="EMBL" id="GHC40936.1"/>
    </source>
</evidence>
<evidence type="ECO:0000259" key="5">
    <source>
        <dbReference type="Pfam" id="PF00676"/>
    </source>
</evidence>
<dbReference type="InterPro" id="IPR001017">
    <property type="entry name" value="DH_E1"/>
</dbReference>
<gene>
    <name evidence="6" type="ORF">GCM10007100_01910</name>
</gene>
<dbReference type="SUPFAM" id="SSF52518">
    <property type="entry name" value="Thiamin diphosphate-binding fold (THDP-binding)"/>
    <property type="match status" value="1"/>
</dbReference>
<dbReference type="InterPro" id="IPR029061">
    <property type="entry name" value="THDP-binding"/>
</dbReference>
<proteinExistence type="predicted"/>